<dbReference type="EMBL" id="JBHSJH010000002">
    <property type="protein sequence ID" value="MFC4892761.1"/>
    <property type="molecule type" value="Genomic_DNA"/>
</dbReference>
<dbReference type="Proteomes" id="UP001595926">
    <property type="component" value="Unassembled WGS sequence"/>
</dbReference>
<keyword evidence="3" id="KW-1185">Reference proteome</keyword>
<sequence>MKKTIKLTIGFLLMMPICSMALNNMNSGFRYSSQDDYKVRNRFSDMKKDSDSYYNDNSLKFYF</sequence>
<feature type="signal peptide" evidence="1">
    <location>
        <begin position="1"/>
        <end position="21"/>
    </location>
</feature>
<gene>
    <name evidence="2" type="ORF">ACFPDQ_06820</name>
</gene>
<evidence type="ECO:0000256" key="1">
    <source>
        <dbReference type="SAM" id="SignalP"/>
    </source>
</evidence>
<evidence type="ECO:0000313" key="3">
    <source>
        <dbReference type="Proteomes" id="UP001595926"/>
    </source>
</evidence>
<evidence type="ECO:0000313" key="2">
    <source>
        <dbReference type="EMBL" id="MFC4892761.1"/>
    </source>
</evidence>
<dbReference type="RefSeq" id="WP_119330110.1">
    <property type="nucleotide sequence ID" value="NZ_JBHSJH010000002.1"/>
</dbReference>
<name>A0ABV9TCA7_9GAMM</name>
<accession>A0ABV9TCA7</accession>
<feature type="chain" id="PRO_5046792185" evidence="1">
    <location>
        <begin position="22"/>
        <end position="63"/>
    </location>
</feature>
<comment type="caution">
    <text evidence="2">The sequence shown here is derived from an EMBL/GenBank/DDBJ whole genome shotgun (WGS) entry which is preliminary data.</text>
</comment>
<organism evidence="2 3">
    <name type="scientific">Pseudofrancisella aestuarii</name>
    <dbReference type="NCBI Taxonomy" id="2670347"/>
    <lineage>
        <taxon>Bacteria</taxon>
        <taxon>Pseudomonadati</taxon>
        <taxon>Pseudomonadota</taxon>
        <taxon>Gammaproteobacteria</taxon>
        <taxon>Thiotrichales</taxon>
        <taxon>Francisellaceae</taxon>
        <taxon>Pseudofrancisella</taxon>
    </lineage>
</organism>
<reference evidence="3" key="1">
    <citation type="journal article" date="2019" name="Int. J. Syst. Evol. Microbiol.">
        <title>The Global Catalogue of Microorganisms (GCM) 10K type strain sequencing project: providing services to taxonomists for standard genome sequencing and annotation.</title>
        <authorList>
            <consortium name="The Broad Institute Genomics Platform"/>
            <consortium name="The Broad Institute Genome Sequencing Center for Infectious Disease"/>
            <person name="Wu L."/>
            <person name="Ma J."/>
        </authorList>
    </citation>
    <scope>NUCLEOTIDE SEQUENCE [LARGE SCALE GENOMIC DNA]</scope>
    <source>
        <strain evidence="3">CGMCC 1.13718</strain>
    </source>
</reference>
<protein>
    <submittedName>
        <fullName evidence="2">Uncharacterized protein</fullName>
    </submittedName>
</protein>
<proteinExistence type="predicted"/>
<keyword evidence="1" id="KW-0732">Signal</keyword>